<sequence length="123" mass="13943">MQISSIITVLIAVLIVTFSFSIFVLGIAEMVDYTLNPQKEEVQSVYILNVPSKKSSKHVVNKSLTSVMNVIEKSGTNHKLKPVRSTPIVNVLRNDGRIPAKQEFSNWRRERFQMVGRVNDTLQ</sequence>
<evidence type="ECO:0000256" key="1">
    <source>
        <dbReference type="SAM" id="Phobius"/>
    </source>
</evidence>
<dbReference type="EMBL" id="SKCS01000111">
    <property type="protein sequence ID" value="TNN16528.1"/>
    <property type="molecule type" value="Genomic_DNA"/>
</dbReference>
<name>A0A4Z2DJA8_SCHJA</name>
<keyword evidence="3" id="KW-1185">Reference proteome</keyword>
<protein>
    <submittedName>
        <fullName evidence="2">Uncharacterized protein</fullName>
    </submittedName>
</protein>
<proteinExistence type="predicted"/>
<evidence type="ECO:0000313" key="3">
    <source>
        <dbReference type="Proteomes" id="UP000311919"/>
    </source>
</evidence>
<organism evidence="2 3">
    <name type="scientific">Schistosoma japonicum</name>
    <name type="common">Blood fluke</name>
    <dbReference type="NCBI Taxonomy" id="6182"/>
    <lineage>
        <taxon>Eukaryota</taxon>
        <taxon>Metazoa</taxon>
        <taxon>Spiralia</taxon>
        <taxon>Lophotrochozoa</taxon>
        <taxon>Platyhelminthes</taxon>
        <taxon>Trematoda</taxon>
        <taxon>Digenea</taxon>
        <taxon>Strigeidida</taxon>
        <taxon>Schistosomatoidea</taxon>
        <taxon>Schistosomatidae</taxon>
        <taxon>Schistosoma</taxon>
    </lineage>
</organism>
<feature type="transmembrane region" description="Helical" evidence="1">
    <location>
        <begin position="6"/>
        <end position="28"/>
    </location>
</feature>
<evidence type="ECO:0000313" key="2">
    <source>
        <dbReference type="EMBL" id="TNN16528.1"/>
    </source>
</evidence>
<gene>
    <name evidence="2" type="ORF">EWB00_000379</name>
</gene>
<comment type="caution">
    <text evidence="2">The sequence shown here is derived from an EMBL/GenBank/DDBJ whole genome shotgun (WGS) entry which is preliminary data.</text>
</comment>
<reference evidence="2 3" key="1">
    <citation type="submission" date="2019-03" db="EMBL/GenBank/DDBJ databases">
        <title>An improved genome assembly of the fluke Schistosoma japonicum.</title>
        <authorList>
            <person name="Hu W."/>
            <person name="Luo F."/>
            <person name="Yin M."/>
            <person name="Mo X."/>
            <person name="Sun C."/>
            <person name="Wu Q."/>
            <person name="Zhu B."/>
            <person name="Xiang M."/>
            <person name="Wang J."/>
            <person name="Wang Y."/>
            <person name="Zhang T."/>
            <person name="Xu B."/>
            <person name="Zheng H."/>
            <person name="Feng Z."/>
        </authorList>
    </citation>
    <scope>NUCLEOTIDE SEQUENCE [LARGE SCALE GENOMIC DNA]</scope>
    <source>
        <strain evidence="2">HuSjv2</strain>
        <tissue evidence="2">Worms</tissue>
    </source>
</reference>
<accession>A0A4Z2DJA8</accession>
<dbReference type="Proteomes" id="UP000311919">
    <property type="component" value="Unassembled WGS sequence"/>
</dbReference>
<keyword evidence="1" id="KW-0812">Transmembrane</keyword>
<dbReference type="AlphaFoldDB" id="A0A4Z2DJA8"/>
<keyword evidence="1" id="KW-1133">Transmembrane helix</keyword>
<keyword evidence="1" id="KW-0472">Membrane</keyword>